<dbReference type="KEGG" id="crq:GCK72_021650"/>
<dbReference type="AlphaFoldDB" id="A0A6A5GKP0"/>
<dbReference type="CTD" id="9828065"/>
<comment type="caution">
    <text evidence="1">The sequence shown here is derived from an EMBL/GenBank/DDBJ whole genome shotgun (WGS) entry which is preliminary data.</text>
</comment>
<name>A0A6A5GKP0_CAERE</name>
<evidence type="ECO:0000313" key="1">
    <source>
        <dbReference type="EMBL" id="KAF1755082.1"/>
    </source>
</evidence>
<proteinExistence type="predicted"/>
<organism evidence="1 2">
    <name type="scientific">Caenorhabditis remanei</name>
    <name type="common">Caenorhabditis vulgaris</name>
    <dbReference type="NCBI Taxonomy" id="31234"/>
    <lineage>
        <taxon>Eukaryota</taxon>
        <taxon>Metazoa</taxon>
        <taxon>Ecdysozoa</taxon>
        <taxon>Nematoda</taxon>
        <taxon>Chromadorea</taxon>
        <taxon>Rhabditida</taxon>
        <taxon>Rhabditina</taxon>
        <taxon>Rhabditomorpha</taxon>
        <taxon>Rhabditoidea</taxon>
        <taxon>Rhabditidae</taxon>
        <taxon>Peloderinae</taxon>
        <taxon>Caenorhabditis</taxon>
    </lineage>
</organism>
<gene>
    <name evidence="1" type="ORF">GCK72_021650</name>
</gene>
<dbReference type="GeneID" id="9828065"/>
<protein>
    <submittedName>
        <fullName evidence="1">Uncharacterized protein</fullName>
    </submittedName>
</protein>
<dbReference type="RefSeq" id="XP_053583315.1">
    <property type="nucleotide sequence ID" value="XM_053734402.1"/>
</dbReference>
<sequence>MEDSGSDGNTEVSTSNAFDMSRWSCMRKTLDPISFMVVNIKLRYEDDTSLLESEARKIGAVIQNIHTYRMPCGEGRYFQTFSAHKENAEKIKSSIIATDAQPFFFYAMGCGNLFKLVTYSTKLTRSREMYKTVRDKLDAQETVREILSCPGLVDEFKQHLNLLGQAW</sequence>
<dbReference type="Proteomes" id="UP000483820">
    <property type="component" value="Chromosome V"/>
</dbReference>
<dbReference type="EMBL" id="WUAV01000005">
    <property type="protein sequence ID" value="KAF1755082.1"/>
    <property type="molecule type" value="Genomic_DNA"/>
</dbReference>
<evidence type="ECO:0000313" key="2">
    <source>
        <dbReference type="Proteomes" id="UP000483820"/>
    </source>
</evidence>
<accession>A0A6A5GKP0</accession>
<reference evidence="1 2" key="1">
    <citation type="submission" date="2019-12" db="EMBL/GenBank/DDBJ databases">
        <title>Chromosome-level assembly of the Caenorhabditis remanei genome.</title>
        <authorList>
            <person name="Teterina A.A."/>
            <person name="Willis J.H."/>
            <person name="Phillips P.C."/>
        </authorList>
    </citation>
    <scope>NUCLEOTIDE SEQUENCE [LARGE SCALE GENOMIC DNA]</scope>
    <source>
        <strain evidence="1 2">PX506</strain>
        <tissue evidence="1">Whole organism</tissue>
    </source>
</reference>